<organism evidence="1">
    <name type="scientific">Dermatophagoides farinae</name>
    <name type="common">American house dust mite</name>
    <dbReference type="NCBI Taxonomy" id="6954"/>
    <lineage>
        <taxon>Eukaryota</taxon>
        <taxon>Metazoa</taxon>
        <taxon>Ecdysozoa</taxon>
        <taxon>Arthropoda</taxon>
        <taxon>Chelicerata</taxon>
        <taxon>Arachnida</taxon>
        <taxon>Acari</taxon>
        <taxon>Acariformes</taxon>
        <taxon>Sarcoptiformes</taxon>
        <taxon>Astigmata</taxon>
        <taxon>Psoroptidia</taxon>
        <taxon>Analgoidea</taxon>
        <taxon>Pyroglyphidae</taxon>
        <taxon>Dermatophagoidinae</taxon>
        <taxon>Dermatophagoides</taxon>
    </lineage>
</organism>
<sequence>MASTTNVQKEIDLLTNEWKTLRLPHKLKQYRQYEKCLERLKLMASSSSSSAESKESLIEQINQLYIKLDKSVICGVDQCFICGNCNDGGNCSLTTTTTKSTIYQKVTMDKQHEKQLDHQINDHNNNSVIISDDHDVDQLNDSNRLLQTTRARLRSTSPPIMATNKKIQMPM</sequence>
<proteinExistence type="predicted"/>
<gene>
    <name evidence="1" type="ORF">HUG17_4411</name>
</gene>
<protein>
    <submittedName>
        <fullName evidence="1">Uncharacterized protein</fullName>
    </submittedName>
</protein>
<evidence type="ECO:0000313" key="1">
    <source>
        <dbReference type="EMBL" id="KAH7641367.1"/>
    </source>
</evidence>
<name>A0A9D4P0G5_DERFA</name>
<dbReference type="EMBL" id="SDOV01000004">
    <property type="protein sequence ID" value="KAH7641367.1"/>
    <property type="molecule type" value="Genomic_DNA"/>
</dbReference>
<reference evidence="1" key="2">
    <citation type="journal article" date="2021" name="World Allergy Organ. J.">
        <title>Chromosome-level assembly of Dermatophagoides farinae genome and transcriptome reveals two novel allergens Der f 37 and Der f 39.</title>
        <authorList>
            <person name="Chen J."/>
            <person name="Cai Z."/>
            <person name="Fan D."/>
            <person name="Hu J."/>
            <person name="Hou Y."/>
            <person name="He Y."/>
            <person name="Zhang Z."/>
            <person name="Zhao Z."/>
            <person name="Gao P."/>
            <person name="Hu W."/>
            <person name="Sun J."/>
            <person name="Li J."/>
            <person name="Ji K."/>
        </authorList>
    </citation>
    <scope>NUCLEOTIDE SEQUENCE</scope>
    <source>
        <strain evidence="1">JKM2019</strain>
    </source>
</reference>
<accession>A0A9D4P0G5</accession>
<dbReference type="OrthoDB" id="10569473at2759"/>
<comment type="caution">
    <text evidence="1">The sequence shown here is derived from an EMBL/GenBank/DDBJ whole genome shotgun (WGS) entry which is preliminary data.</text>
</comment>
<dbReference type="Proteomes" id="UP000828236">
    <property type="component" value="Unassembled WGS sequence"/>
</dbReference>
<dbReference type="AlphaFoldDB" id="A0A9D4P0G5"/>
<reference evidence="1" key="1">
    <citation type="submission" date="2020-06" db="EMBL/GenBank/DDBJ databases">
        <authorList>
            <person name="Ji K."/>
            <person name="Li J."/>
        </authorList>
    </citation>
    <scope>NUCLEOTIDE SEQUENCE</scope>
    <source>
        <strain evidence="1">JKM2019</strain>
        <tissue evidence="1">Whole body</tissue>
    </source>
</reference>